<evidence type="ECO:0000313" key="5">
    <source>
        <dbReference type="Proteomes" id="UP000242188"/>
    </source>
</evidence>
<name>A0A210PYB4_MIZYE</name>
<dbReference type="GO" id="GO:0006107">
    <property type="term" value="P:oxaloacetate metabolic process"/>
    <property type="evidence" value="ECO:0007669"/>
    <property type="project" value="UniProtKB-ARBA"/>
</dbReference>
<dbReference type="EMBL" id="NEDP02005386">
    <property type="protein sequence ID" value="OWF41480.1"/>
    <property type="molecule type" value="Genomic_DNA"/>
</dbReference>
<dbReference type="Pfam" id="PF01557">
    <property type="entry name" value="FAA_hydrolase"/>
    <property type="match status" value="1"/>
</dbReference>
<dbReference type="InterPro" id="IPR051121">
    <property type="entry name" value="FAH"/>
</dbReference>
<gene>
    <name evidence="4" type="ORF">KP79_PYT17369</name>
</gene>
<dbReference type="PANTHER" id="PTHR42796">
    <property type="entry name" value="FUMARYLACETOACETATE HYDROLASE DOMAIN-CONTAINING PROTEIN 2A-RELATED"/>
    <property type="match status" value="1"/>
</dbReference>
<keyword evidence="2" id="KW-0479">Metal-binding</keyword>
<feature type="domain" description="Fumarylacetoacetase-like C-terminal" evidence="3">
    <location>
        <begin position="108"/>
        <end position="316"/>
    </location>
</feature>
<dbReference type="STRING" id="6573.A0A210PYB4"/>
<proteinExistence type="inferred from homology"/>
<dbReference type="GO" id="GO:0046872">
    <property type="term" value="F:metal ion binding"/>
    <property type="evidence" value="ECO:0007669"/>
    <property type="project" value="UniProtKB-KW"/>
</dbReference>
<dbReference type="InterPro" id="IPR011234">
    <property type="entry name" value="Fumarylacetoacetase-like_C"/>
</dbReference>
<dbReference type="GO" id="GO:0050163">
    <property type="term" value="F:oxaloacetate tautomerase activity"/>
    <property type="evidence" value="ECO:0007669"/>
    <property type="project" value="UniProtKB-ARBA"/>
</dbReference>
<dbReference type="AlphaFoldDB" id="A0A210PYB4"/>
<evidence type="ECO:0000256" key="1">
    <source>
        <dbReference type="ARBA" id="ARBA00010211"/>
    </source>
</evidence>
<dbReference type="SUPFAM" id="SSF56529">
    <property type="entry name" value="FAH"/>
    <property type="match status" value="1"/>
</dbReference>
<dbReference type="OrthoDB" id="411064at2759"/>
<reference evidence="4 5" key="1">
    <citation type="journal article" date="2017" name="Nat. Ecol. Evol.">
        <title>Scallop genome provides insights into evolution of bilaterian karyotype and development.</title>
        <authorList>
            <person name="Wang S."/>
            <person name="Zhang J."/>
            <person name="Jiao W."/>
            <person name="Li J."/>
            <person name="Xun X."/>
            <person name="Sun Y."/>
            <person name="Guo X."/>
            <person name="Huan P."/>
            <person name="Dong B."/>
            <person name="Zhang L."/>
            <person name="Hu X."/>
            <person name="Sun X."/>
            <person name="Wang J."/>
            <person name="Zhao C."/>
            <person name="Wang Y."/>
            <person name="Wang D."/>
            <person name="Huang X."/>
            <person name="Wang R."/>
            <person name="Lv J."/>
            <person name="Li Y."/>
            <person name="Zhang Z."/>
            <person name="Liu B."/>
            <person name="Lu W."/>
            <person name="Hui Y."/>
            <person name="Liang J."/>
            <person name="Zhou Z."/>
            <person name="Hou R."/>
            <person name="Li X."/>
            <person name="Liu Y."/>
            <person name="Li H."/>
            <person name="Ning X."/>
            <person name="Lin Y."/>
            <person name="Zhao L."/>
            <person name="Xing Q."/>
            <person name="Dou J."/>
            <person name="Li Y."/>
            <person name="Mao J."/>
            <person name="Guo H."/>
            <person name="Dou H."/>
            <person name="Li T."/>
            <person name="Mu C."/>
            <person name="Jiang W."/>
            <person name="Fu Q."/>
            <person name="Fu X."/>
            <person name="Miao Y."/>
            <person name="Liu J."/>
            <person name="Yu Q."/>
            <person name="Li R."/>
            <person name="Liao H."/>
            <person name="Li X."/>
            <person name="Kong Y."/>
            <person name="Jiang Z."/>
            <person name="Chourrout D."/>
            <person name="Li R."/>
            <person name="Bao Z."/>
        </authorList>
    </citation>
    <scope>NUCLEOTIDE SEQUENCE [LARGE SCALE GENOMIC DNA]</scope>
    <source>
        <strain evidence="4 5">PY_sf001</strain>
    </source>
</reference>
<evidence type="ECO:0000259" key="3">
    <source>
        <dbReference type="Pfam" id="PF01557"/>
    </source>
</evidence>
<dbReference type="GO" id="GO:0016787">
    <property type="term" value="F:hydrolase activity"/>
    <property type="evidence" value="ECO:0007669"/>
    <property type="project" value="UniProtKB-KW"/>
</dbReference>
<dbReference type="InterPro" id="IPR036663">
    <property type="entry name" value="Fumarylacetoacetase_C_sf"/>
</dbReference>
<accession>A0A210PYB4</accession>
<dbReference type="PANTHER" id="PTHR42796:SF4">
    <property type="entry name" value="FUMARYLACETOACETATE HYDROLASE DOMAIN-CONTAINING PROTEIN 2A"/>
    <property type="match status" value="1"/>
</dbReference>
<evidence type="ECO:0000256" key="2">
    <source>
        <dbReference type="ARBA" id="ARBA00022723"/>
    </source>
</evidence>
<dbReference type="Gene3D" id="3.90.850.10">
    <property type="entry name" value="Fumarylacetoacetase-like, C-terminal domain"/>
    <property type="match status" value="1"/>
</dbReference>
<keyword evidence="4" id="KW-0378">Hydrolase</keyword>
<sequence length="317" mass="34763">MNKAEMFRRGVTAGVEVLKRCYSTTNTPAMRLLQFLRDGKSLVGVETAPGGDIVDLSQVKPALPTDMRSFIEGGQANIQAAKSAVDSGQYKVPRSEVKVIAPIYNPDKVLCIGMNYKDHCEEQNAPVPVEPVIFNKFPSCIIGPTDDIHFPEETQKLDWEVELTIVIGKEAKRVPESEGMNYIYGYTVAHDVSARDWQIEAGRNGGQWVIGKAMDDFCPLGPVIVTRNEINDPHNLALQCLVNGVVKQDSNTNQLVHKSAAIVSFITRFMTLKPGDLILTGTPPGVGVFRKPPEFLKKGDVVECKIEGIGSVINKVI</sequence>
<dbReference type="FunFam" id="3.90.850.10:FF:000002">
    <property type="entry name" value="2-hydroxyhepta-2,4-diene-1,7-dioate isomerase"/>
    <property type="match status" value="1"/>
</dbReference>
<evidence type="ECO:0000313" key="4">
    <source>
        <dbReference type="EMBL" id="OWF41480.1"/>
    </source>
</evidence>
<comment type="similarity">
    <text evidence="1">Belongs to the FAH family.</text>
</comment>
<keyword evidence="5" id="KW-1185">Reference proteome</keyword>
<dbReference type="Proteomes" id="UP000242188">
    <property type="component" value="Unassembled WGS sequence"/>
</dbReference>
<organism evidence="4 5">
    <name type="scientific">Mizuhopecten yessoensis</name>
    <name type="common">Japanese scallop</name>
    <name type="synonym">Patinopecten yessoensis</name>
    <dbReference type="NCBI Taxonomy" id="6573"/>
    <lineage>
        <taxon>Eukaryota</taxon>
        <taxon>Metazoa</taxon>
        <taxon>Spiralia</taxon>
        <taxon>Lophotrochozoa</taxon>
        <taxon>Mollusca</taxon>
        <taxon>Bivalvia</taxon>
        <taxon>Autobranchia</taxon>
        <taxon>Pteriomorphia</taxon>
        <taxon>Pectinida</taxon>
        <taxon>Pectinoidea</taxon>
        <taxon>Pectinidae</taxon>
        <taxon>Mizuhopecten</taxon>
    </lineage>
</organism>
<protein>
    <submittedName>
        <fullName evidence="4">Fumarylacetoacetate hydrolase domain-containing protein 2</fullName>
    </submittedName>
</protein>
<comment type="caution">
    <text evidence="4">The sequence shown here is derived from an EMBL/GenBank/DDBJ whole genome shotgun (WGS) entry which is preliminary data.</text>
</comment>